<gene>
    <name evidence="11" type="ORF">BaRGS_00019932</name>
</gene>
<dbReference type="GO" id="GO:0005813">
    <property type="term" value="C:centrosome"/>
    <property type="evidence" value="ECO:0007669"/>
    <property type="project" value="UniProtKB-SubCell"/>
</dbReference>
<dbReference type="InterPro" id="IPR029071">
    <property type="entry name" value="Ubiquitin-like_domsf"/>
</dbReference>
<organism evidence="11 12">
    <name type="scientific">Batillaria attramentaria</name>
    <dbReference type="NCBI Taxonomy" id="370345"/>
    <lineage>
        <taxon>Eukaryota</taxon>
        <taxon>Metazoa</taxon>
        <taxon>Spiralia</taxon>
        <taxon>Lophotrochozoa</taxon>
        <taxon>Mollusca</taxon>
        <taxon>Gastropoda</taxon>
        <taxon>Caenogastropoda</taxon>
        <taxon>Sorbeoconcha</taxon>
        <taxon>Cerithioidea</taxon>
        <taxon>Batillariidae</taxon>
        <taxon>Batillaria</taxon>
    </lineage>
</organism>
<dbReference type="SMART" id="SM00553">
    <property type="entry name" value="SEP"/>
    <property type="match status" value="1"/>
</dbReference>
<keyword evidence="5" id="KW-0333">Golgi apparatus</keyword>
<evidence type="ECO:0000256" key="3">
    <source>
        <dbReference type="ARBA" id="ARBA00004555"/>
    </source>
</evidence>
<comment type="subcellular location">
    <subcellularLocation>
        <location evidence="2">Cytoplasm</location>
        <location evidence="2">Cytoskeleton</location>
        <location evidence="2">Microtubule organizing center</location>
        <location evidence="2">Centrosome</location>
    </subcellularLocation>
    <subcellularLocation>
        <location evidence="3">Golgi apparatus</location>
    </subcellularLocation>
    <subcellularLocation>
        <location evidence="1">Nucleus</location>
    </subcellularLocation>
</comment>
<reference evidence="11 12" key="1">
    <citation type="journal article" date="2023" name="Sci. Data">
        <title>Genome assembly of the Korean intertidal mud-creeper Batillaria attramentaria.</title>
        <authorList>
            <person name="Patra A.K."/>
            <person name="Ho P.T."/>
            <person name="Jun S."/>
            <person name="Lee S.J."/>
            <person name="Kim Y."/>
            <person name="Won Y.J."/>
        </authorList>
    </citation>
    <scope>NUCLEOTIDE SEQUENCE [LARGE SCALE GENOMIC DNA]</scope>
    <source>
        <strain evidence="11">Wonlab-2016</strain>
    </source>
</reference>
<evidence type="ECO:0000256" key="6">
    <source>
        <dbReference type="ARBA" id="ARBA00023212"/>
    </source>
</evidence>
<dbReference type="EMBL" id="JACVVK020000146">
    <property type="protein sequence ID" value="KAK7488797.1"/>
    <property type="molecule type" value="Genomic_DNA"/>
</dbReference>
<dbReference type="PROSITE" id="PS51399">
    <property type="entry name" value="SEP"/>
    <property type="match status" value="1"/>
</dbReference>
<dbReference type="AlphaFoldDB" id="A0ABD0KNU6"/>
<name>A0ABD0KNU6_9CAEN</name>
<evidence type="ECO:0000313" key="12">
    <source>
        <dbReference type="Proteomes" id="UP001519460"/>
    </source>
</evidence>
<evidence type="ECO:0000256" key="4">
    <source>
        <dbReference type="ARBA" id="ARBA00022490"/>
    </source>
</evidence>
<protein>
    <recommendedName>
        <fullName evidence="13">NSFL1 cofactor p47</fullName>
    </recommendedName>
</protein>
<accession>A0ABD0KNU6</accession>
<dbReference type="GO" id="GO:0005794">
    <property type="term" value="C:Golgi apparatus"/>
    <property type="evidence" value="ECO:0007669"/>
    <property type="project" value="UniProtKB-SubCell"/>
</dbReference>
<dbReference type="PROSITE" id="PS50033">
    <property type="entry name" value="UBX"/>
    <property type="match status" value="1"/>
</dbReference>
<proteinExistence type="predicted"/>
<dbReference type="Pfam" id="PF08059">
    <property type="entry name" value="SEP"/>
    <property type="match status" value="1"/>
</dbReference>
<dbReference type="PANTHER" id="PTHR23333:SF20">
    <property type="entry name" value="NSFL1 COFACTOR P47"/>
    <property type="match status" value="1"/>
</dbReference>
<feature type="region of interest" description="Disordered" evidence="8">
    <location>
        <begin position="147"/>
        <end position="189"/>
    </location>
</feature>
<dbReference type="InterPro" id="IPR036241">
    <property type="entry name" value="NSFL1C_SEP_dom_sf"/>
</dbReference>
<keyword evidence="7" id="KW-0539">Nucleus</keyword>
<dbReference type="GO" id="GO:0005634">
    <property type="term" value="C:nucleus"/>
    <property type="evidence" value="ECO:0007669"/>
    <property type="project" value="UniProtKB-SubCell"/>
</dbReference>
<evidence type="ECO:0000256" key="2">
    <source>
        <dbReference type="ARBA" id="ARBA00004300"/>
    </source>
</evidence>
<comment type="caution">
    <text evidence="11">The sequence shown here is derived from an EMBL/GenBank/DDBJ whole genome shotgun (WGS) entry which is preliminary data.</text>
</comment>
<evidence type="ECO:0000313" key="11">
    <source>
        <dbReference type="EMBL" id="KAK7488797.1"/>
    </source>
</evidence>
<dbReference type="SUPFAM" id="SSF46934">
    <property type="entry name" value="UBA-like"/>
    <property type="match status" value="1"/>
</dbReference>
<feature type="region of interest" description="Disordered" evidence="8">
    <location>
        <begin position="73"/>
        <end position="133"/>
    </location>
</feature>
<dbReference type="Pfam" id="PF14555">
    <property type="entry name" value="UBA_4"/>
    <property type="match status" value="1"/>
</dbReference>
<evidence type="ECO:0008006" key="13">
    <source>
        <dbReference type="Google" id="ProtNLM"/>
    </source>
</evidence>
<dbReference type="Pfam" id="PF00789">
    <property type="entry name" value="UBX"/>
    <property type="match status" value="1"/>
</dbReference>
<evidence type="ECO:0000256" key="5">
    <source>
        <dbReference type="ARBA" id="ARBA00023034"/>
    </source>
</evidence>
<keyword evidence="6" id="KW-0206">Cytoskeleton</keyword>
<dbReference type="InterPro" id="IPR012989">
    <property type="entry name" value="SEP_domain"/>
</dbReference>
<keyword evidence="4" id="KW-0963">Cytoplasm</keyword>
<dbReference type="SUPFAM" id="SSF102848">
    <property type="entry name" value="NSFL1 (p97 ATPase) cofactor p47, SEP domain"/>
    <property type="match status" value="1"/>
</dbReference>
<dbReference type="InterPro" id="IPR009060">
    <property type="entry name" value="UBA-like_sf"/>
</dbReference>
<dbReference type="FunFam" id="3.30.420.210:FF:000001">
    <property type="entry name" value="NSFL1 (P97) cofactor (P47)"/>
    <property type="match status" value="1"/>
</dbReference>
<evidence type="ECO:0000259" key="10">
    <source>
        <dbReference type="PROSITE" id="PS51399"/>
    </source>
</evidence>
<evidence type="ECO:0000256" key="8">
    <source>
        <dbReference type="SAM" id="MobiDB-lite"/>
    </source>
</evidence>
<feature type="domain" description="UBX" evidence="9">
    <location>
        <begin position="301"/>
        <end position="378"/>
    </location>
</feature>
<keyword evidence="12" id="KW-1185">Reference proteome</keyword>
<dbReference type="Gene3D" id="3.10.20.90">
    <property type="entry name" value="Phosphatidylinositol 3-kinase Catalytic Subunit, Chain A, domain 1"/>
    <property type="match status" value="1"/>
</dbReference>
<feature type="domain" description="SEP" evidence="10">
    <location>
        <begin position="193"/>
        <end position="258"/>
    </location>
</feature>
<sequence length="380" mass="41124">MADKDDVIEQFANVTGVDRSRAQFHLEAAAWNLELAMANYYEEGEHGVDDGSAAHPVDVDKMEDEEAPQLIGSAREASGRAPKPNSKFATIGSLRDNDGDSSSSEEGQAFYAGGSERSGQQVLGPSKKKKNPDALVSDLFKSAREHGAEELDRMSEQQPAGRSAFQGTGYRLGETEDASETIAGPSLGRSRPQVDMVLKMWKNGFSVDNGPLRPYDDPANKDFLDSIRRGEVPNELIHLAKGGEVNLNMEDHRQEDYVKPKVTVKAFSGEGNMLGSPAPAVVTKPASSGAAASASQVNIDSSQPVTTIQIRLADGQRMVEKFNLTHTVGDIRTHIIITHPQYASTPFVLMTTFPNKELTADSETLQEAKLANAVIVQKLK</sequence>
<dbReference type="SMART" id="SM00166">
    <property type="entry name" value="UBX"/>
    <property type="match status" value="1"/>
</dbReference>
<dbReference type="Gene3D" id="3.30.420.210">
    <property type="entry name" value="SEP domain"/>
    <property type="match status" value="1"/>
</dbReference>
<dbReference type="SUPFAM" id="SSF54236">
    <property type="entry name" value="Ubiquitin-like"/>
    <property type="match status" value="1"/>
</dbReference>
<evidence type="ECO:0000259" key="9">
    <source>
        <dbReference type="PROSITE" id="PS50033"/>
    </source>
</evidence>
<evidence type="ECO:0000256" key="7">
    <source>
        <dbReference type="ARBA" id="ARBA00023242"/>
    </source>
</evidence>
<dbReference type="Proteomes" id="UP001519460">
    <property type="component" value="Unassembled WGS sequence"/>
</dbReference>
<dbReference type="Gene3D" id="1.10.8.10">
    <property type="entry name" value="DNA helicase RuvA subunit, C-terminal domain"/>
    <property type="match status" value="1"/>
</dbReference>
<dbReference type="CDD" id="cd14348">
    <property type="entry name" value="UBA_p47"/>
    <property type="match status" value="1"/>
</dbReference>
<dbReference type="PANTHER" id="PTHR23333">
    <property type="entry name" value="UBX DOMAIN CONTAINING PROTEIN"/>
    <property type="match status" value="1"/>
</dbReference>
<dbReference type="InterPro" id="IPR001012">
    <property type="entry name" value="UBX_dom"/>
</dbReference>
<evidence type="ECO:0000256" key="1">
    <source>
        <dbReference type="ARBA" id="ARBA00004123"/>
    </source>
</evidence>
<dbReference type="CDD" id="cd01770">
    <property type="entry name" value="UBX_UBXN2"/>
    <property type="match status" value="1"/>
</dbReference>